<organism evidence="2 3">
    <name type="scientific">Litomosoides sigmodontis</name>
    <name type="common">Filarial nematode worm</name>
    <dbReference type="NCBI Taxonomy" id="42156"/>
    <lineage>
        <taxon>Eukaryota</taxon>
        <taxon>Metazoa</taxon>
        <taxon>Ecdysozoa</taxon>
        <taxon>Nematoda</taxon>
        <taxon>Chromadorea</taxon>
        <taxon>Rhabditida</taxon>
        <taxon>Spirurina</taxon>
        <taxon>Spiruromorpha</taxon>
        <taxon>Filarioidea</taxon>
        <taxon>Onchocercidae</taxon>
        <taxon>Litomosoides</taxon>
    </lineage>
</organism>
<name>A0A3P7JKU1_LITSI</name>
<gene>
    <name evidence="2" type="ORF">NLS_LOCUS9402</name>
</gene>
<dbReference type="OrthoDB" id="5806033at2759"/>
<feature type="region of interest" description="Disordered" evidence="1">
    <location>
        <begin position="180"/>
        <end position="202"/>
    </location>
</feature>
<keyword evidence="3" id="KW-1185">Reference proteome</keyword>
<dbReference type="Proteomes" id="UP000277928">
    <property type="component" value="Unassembled WGS sequence"/>
</dbReference>
<proteinExistence type="predicted"/>
<dbReference type="EMBL" id="UYRX01001566">
    <property type="protein sequence ID" value="VDM91624.1"/>
    <property type="molecule type" value="Genomic_DNA"/>
</dbReference>
<evidence type="ECO:0000313" key="2">
    <source>
        <dbReference type="EMBL" id="VDM91624.1"/>
    </source>
</evidence>
<accession>A0A3P7JKU1</accession>
<feature type="region of interest" description="Disordered" evidence="1">
    <location>
        <begin position="18"/>
        <end position="53"/>
    </location>
</feature>
<protein>
    <submittedName>
        <fullName evidence="2">Uncharacterized protein</fullName>
    </submittedName>
</protein>
<feature type="compositionally biased region" description="Polar residues" evidence="1">
    <location>
        <begin position="180"/>
        <end position="194"/>
    </location>
</feature>
<feature type="compositionally biased region" description="Low complexity" evidence="1">
    <location>
        <begin position="35"/>
        <end position="48"/>
    </location>
</feature>
<evidence type="ECO:0000256" key="1">
    <source>
        <dbReference type="SAM" id="MobiDB-lite"/>
    </source>
</evidence>
<evidence type="ECO:0000313" key="3">
    <source>
        <dbReference type="Proteomes" id="UP000277928"/>
    </source>
</evidence>
<sequence length="202" mass="22402">MDLIRIEVEETPKWFVWPKRNKESKSSRSGKNVSHGKSISSSDGNSISRPGLLLSRNSSAMPQKITNLTNVNSNRKQNLTGQRMTLAQSESARQYRQRELLYRSITGTELINIPSSEPSSYVMRCHIAARVDNEQRVVGSAPSSSQTFKILSISKKPLESGDDEDFDLTNSVILTCRQSRPQPTVALSHSTKTGDTAVKGVH</sequence>
<reference evidence="2 3" key="1">
    <citation type="submission" date="2018-08" db="EMBL/GenBank/DDBJ databases">
        <authorList>
            <person name="Laetsch R D."/>
            <person name="Stevens L."/>
            <person name="Kumar S."/>
            <person name="Blaxter L. M."/>
        </authorList>
    </citation>
    <scope>NUCLEOTIDE SEQUENCE [LARGE SCALE GENOMIC DNA]</scope>
</reference>
<dbReference type="OMA" id="FVWPKRN"/>
<dbReference type="AlphaFoldDB" id="A0A3P7JKU1"/>